<gene>
    <name evidence="2" type="ORF">GCM10025870_24730</name>
</gene>
<proteinExistence type="predicted"/>
<evidence type="ECO:0000313" key="3">
    <source>
        <dbReference type="Proteomes" id="UP001321477"/>
    </source>
</evidence>
<accession>A0ABM8H3M0</accession>
<keyword evidence="1" id="KW-0472">Membrane</keyword>
<evidence type="ECO:0000256" key="1">
    <source>
        <dbReference type="SAM" id="Phobius"/>
    </source>
</evidence>
<sequence>MTETTFAVLMLLILGWTVVSGRLLRWNITGPLVFSVLGFVLANQAWGP</sequence>
<feature type="transmembrane region" description="Helical" evidence="1">
    <location>
        <begin position="6"/>
        <end position="24"/>
    </location>
</feature>
<keyword evidence="1" id="KW-1133">Transmembrane helix</keyword>
<dbReference type="Proteomes" id="UP001321477">
    <property type="component" value="Chromosome"/>
</dbReference>
<organism evidence="2 3">
    <name type="scientific">Agromyces marinus</name>
    <dbReference type="NCBI Taxonomy" id="1389020"/>
    <lineage>
        <taxon>Bacteria</taxon>
        <taxon>Bacillati</taxon>
        <taxon>Actinomycetota</taxon>
        <taxon>Actinomycetes</taxon>
        <taxon>Micrococcales</taxon>
        <taxon>Microbacteriaceae</taxon>
        <taxon>Agromyces</taxon>
    </lineage>
</organism>
<keyword evidence="3" id="KW-1185">Reference proteome</keyword>
<name>A0ABM8H3M0_9MICO</name>
<evidence type="ECO:0008006" key="4">
    <source>
        <dbReference type="Google" id="ProtNLM"/>
    </source>
</evidence>
<feature type="transmembrane region" description="Helical" evidence="1">
    <location>
        <begin position="31"/>
        <end position="47"/>
    </location>
</feature>
<evidence type="ECO:0000313" key="2">
    <source>
        <dbReference type="EMBL" id="BDZ55400.1"/>
    </source>
</evidence>
<dbReference type="RefSeq" id="WP_234661928.1">
    <property type="nucleotide sequence ID" value="NZ_AP027734.1"/>
</dbReference>
<dbReference type="EMBL" id="AP027734">
    <property type="protein sequence ID" value="BDZ55400.1"/>
    <property type="molecule type" value="Genomic_DNA"/>
</dbReference>
<keyword evidence="1" id="KW-0812">Transmembrane</keyword>
<protein>
    <recommendedName>
        <fullName evidence="4">Sodium:proton antiporter</fullName>
    </recommendedName>
</protein>
<reference evidence="3" key="1">
    <citation type="journal article" date="2019" name="Int. J. Syst. Evol. Microbiol.">
        <title>The Global Catalogue of Microorganisms (GCM) 10K type strain sequencing project: providing services to taxonomists for standard genome sequencing and annotation.</title>
        <authorList>
            <consortium name="The Broad Institute Genomics Platform"/>
            <consortium name="The Broad Institute Genome Sequencing Center for Infectious Disease"/>
            <person name="Wu L."/>
            <person name="Ma J."/>
        </authorList>
    </citation>
    <scope>NUCLEOTIDE SEQUENCE [LARGE SCALE GENOMIC DNA]</scope>
    <source>
        <strain evidence="3">NBRC 109019</strain>
    </source>
</reference>